<dbReference type="PROSITE" id="PS51257">
    <property type="entry name" value="PROKAR_LIPOPROTEIN"/>
    <property type="match status" value="1"/>
</dbReference>
<evidence type="ECO:0008006" key="4">
    <source>
        <dbReference type="Google" id="ProtNLM"/>
    </source>
</evidence>
<dbReference type="Pfam" id="PF20230">
    <property type="entry name" value="DUF6588"/>
    <property type="match status" value="1"/>
</dbReference>
<evidence type="ECO:0000256" key="1">
    <source>
        <dbReference type="SAM" id="SignalP"/>
    </source>
</evidence>
<dbReference type="Proteomes" id="UP000316609">
    <property type="component" value="Unassembled WGS sequence"/>
</dbReference>
<reference evidence="2 3" key="1">
    <citation type="journal article" date="2019" name="Nat. Microbiol.">
        <title>Mediterranean grassland soil C-N compound turnover is dependent on rainfall and depth, and is mediated by genomically divergent microorganisms.</title>
        <authorList>
            <person name="Diamond S."/>
            <person name="Andeer P.F."/>
            <person name="Li Z."/>
            <person name="Crits-Christoph A."/>
            <person name="Burstein D."/>
            <person name="Anantharaman K."/>
            <person name="Lane K.R."/>
            <person name="Thomas B.C."/>
            <person name="Pan C."/>
            <person name="Northen T.R."/>
            <person name="Banfield J.F."/>
        </authorList>
    </citation>
    <scope>NUCLEOTIDE SEQUENCE [LARGE SCALE GENOMIC DNA]</scope>
    <source>
        <strain evidence="2">WS_8</strain>
    </source>
</reference>
<dbReference type="EMBL" id="VBOY01000033">
    <property type="protein sequence ID" value="TMQ67660.1"/>
    <property type="molecule type" value="Genomic_DNA"/>
</dbReference>
<dbReference type="InterPro" id="IPR046495">
    <property type="entry name" value="DUF6588"/>
</dbReference>
<dbReference type="AlphaFoldDB" id="A0A538TVK7"/>
<keyword evidence="1" id="KW-0732">Signal</keyword>
<protein>
    <recommendedName>
        <fullName evidence="4">Transporter</fullName>
    </recommendedName>
</protein>
<evidence type="ECO:0000313" key="2">
    <source>
        <dbReference type="EMBL" id="TMQ67660.1"/>
    </source>
</evidence>
<comment type="caution">
    <text evidence="2">The sequence shown here is derived from an EMBL/GenBank/DDBJ whole genome shotgun (WGS) entry which is preliminary data.</text>
</comment>
<gene>
    <name evidence="2" type="ORF">E6K78_03980</name>
</gene>
<organism evidence="2 3">
    <name type="scientific">Eiseniibacteriota bacterium</name>
    <dbReference type="NCBI Taxonomy" id="2212470"/>
    <lineage>
        <taxon>Bacteria</taxon>
        <taxon>Candidatus Eiseniibacteriota</taxon>
    </lineage>
</organism>
<feature type="chain" id="PRO_5021716887" description="Transporter" evidence="1">
    <location>
        <begin position="26"/>
        <end position="298"/>
    </location>
</feature>
<proteinExistence type="predicted"/>
<name>A0A538TVK7_UNCEI</name>
<feature type="signal peptide" evidence="1">
    <location>
        <begin position="1"/>
        <end position="25"/>
    </location>
</feature>
<accession>A0A538TVK7</accession>
<sequence length="298" mass="30983">MPSRTVRTAVLVALVAACAVSPAVAQLQDNLGALTGDNAKGYLGPLPKALSGTLNAAIFQTGKVPLAGVHFAVGVHVMGVAFDDADRTYSPKDPPGFQSTSPVKAPTVIGDEQSVAQSGQGGTTLYHPGGFDIDEFAIAVPQATIGSVLGTRATVRWLSLDIGNSDLGKLDLFGIGAQHSISRYVPGLPVDLAAGIFYQTFSVDDDLIKTKTFHFDVTGSKSFAMLQPYVGVGFDTLDMKAKYEDSNNPGQKVEVDFATESNAHLTIGAQLSFPVVKIHGEFNAAAVNGAAVGLSFGL</sequence>
<evidence type="ECO:0000313" key="3">
    <source>
        <dbReference type="Proteomes" id="UP000316609"/>
    </source>
</evidence>